<evidence type="ECO:0000313" key="2">
    <source>
        <dbReference type="Proteomes" id="UP000715441"/>
    </source>
</evidence>
<keyword evidence="2" id="KW-1185">Reference proteome</keyword>
<dbReference type="RefSeq" id="WP_168516720.1">
    <property type="nucleotide sequence ID" value="NZ_JAAXLS010000010.1"/>
</dbReference>
<reference evidence="1 2" key="1">
    <citation type="submission" date="2020-04" db="EMBL/GenBank/DDBJ databases">
        <title>Novel species.</title>
        <authorList>
            <person name="Teo W.F.A."/>
            <person name="Lipun K."/>
            <person name="Srisuk N."/>
            <person name="Duangmal K."/>
        </authorList>
    </citation>
    <scope>NUCLEOTIDE SEQUENCE [LARGE SCALE GENOMIC DNA]</scope>
    <source>
        <strain evidence="1 2">K13G38</strain>
    </source>
</reference>
<proteinExistence type="predicted"/>
<comment type="caution">
    <text evidence="1">The sequence shown here is derived from an EMBL/GenBank/DDBJ whole genome shotgun (WGS) entry which is preliminary data.</text>
</comment>
<accession>A0ABX1J8D0</accession>
<sequence>MDLVGTGSEVIPALYKGLLDDAAVFPPGLMPLADAVPAHARHLAAPYADIVGPLVLAAPALADLGDVDVELSVTLPGGPAQLPEVLERAGKRLRGLEIAVPGEMSPREFFAALVPADVPVFVEVPRDERRPEVIALCAEHGHQAKFRTGGVKAELYPDEAELAAAVRAVVDAGVPFKATAGLHHAIRNTDPATGFEQHGYLNLMLATAAALDGADEARLAGILSERDGAAIARDMSTMDSPVRARFRSFGTCSITEPLTELVALGLLPGLEGVTA</sequence>
<evidence type="ECO:0000313" key="1">
    <source>
        <dbReference type="EMBL" id="NKQ54631.1"/>
    </source>
</evidence>
<dbReference type="Proteomes" id="UP000715441">
    <property type="component" value="Unassembled WGS sequence"/>
</dbReference>
<dbReference type="EMBL" id="JAAXLS010000010">
    <property type="protein sequence ID" value="NKQ54631.1"/>
    <property type="molecule type" value="Genomic_DNA"/>
</dbReference>
<protein>
    <submittedName>
        <fullName evidence="1">Uncharacterized protein</fullName>
    </submittedName>
</protein>
<organism evidence="1 2">
    <name type="scientific">Amycolatopsis acididurans</name>
    <dbReference type="NCBI Taxonomy" id="2724524"/>
    <lineage>
        <taxon>Bacteria</taxon>
        <taxon>Bacillati</taxon>
        <taxon>Actinomycetota</taxon>
        <taxon>Actinomycetes</taxon>
        <taxon>Pseudonocardiales</taxon>
        <taxon>Pseudonocardiaceae</taxon>
        <taxon>Amycolatopsis</taxon>
    </lineage>
</organism>
<gene>
    <name evidence="1" type="ORF">HFP15_17250</name>
</gene>
<name>A0ABX1J8D0_9PSEU</name>